<evidence type="ECO:0000313" key="2">
    <source>
        <dbReference type="EMBL" id="MBN3275195.1"/>
    </source>
</evidence>
<accession>A0ABS2XLM3</accession>
<evidence type="ECO:0000256" key="1">
    <source>
        <dbReference type="SAM" id="MobiDB-lite"/>
    </source>
</evidence>
<keyword evidence="3" id="KW-1185">Reference proteome</keyword>
<organism evidence="2 3">
    <name type="scientific">Polyodon spathula</name>
    <name type="common">North American paddlefish</name>
    <name type="synonym">Squalus spathula</name>
    <dbReference type="NCBI Taxonomy" id="7913"/>
    <lineage>
        <taxon>Eukaryota</taxon>
        <taxon>Metazoa</taxon>
        <taxon>Chordata</taxon>
        <taxon>Craniata</taxon>
        <taxon>Vertebrata</taxon>
        <taxon>Euteleostomi</taxon>
        <taxon>Actinopterygii</taxon>
        <taxon>Chondrostei</taxon>
        <taxon>Acipenseriformes</taxon>
        <taxon>Polyodontidae</taxon>
        <taxon>Polyodon</taxon>
    </lineage>
</organism>
<proteinExistence type="predicted"/>
<reference evidence="2" key="1">
    <citation type="journal article" date="2021" name="Cell">
        <title>Tracing the genetic footprints of vertebrate landing in non-teleost ray-finned fishes.</title>
        <authorList>
            <person name="Bi X."/>
            <person name="Wang K."/>
            <person name="Yang L."/>
            <person name="Pan H."/>
            <person name="Jiang H."/>
            <person name="Wei Q."/>
            <person name="Fang M."/>
            <person name="Yu H."/>
            <person name="Zhu C."/>
            <person name="Cai Y."/>
            <person name="He Y."/>
            <person name="Gan X."/>
            <person name="Zeng H."/>
            <person name="Yu D."/>
            <person name="Zhu Y."/>
            <person name="Jiang H."/>
            <person name="Qiu Q."/>
            <person name="Yang H."/>
            <person name="Zhang Y.E."/>
            <person name="Wang W."/>
            <person name="Zhu M."/>
            <person name="He S."/>
            <person name="Zhang G."/>
        </authorList>
    </citation>
    <scope>NUCLEOTIDE SEQUENCE</scope>
    <source>
        <strain evidence="2">Pddl_001</strain>
    </source>
</reference>
<feature type="non-terminal residue" evidence="2">
    <location>
        <position position="115"/>
    </location>
</feature>
<name>A0ABS2XLM3_POLSP</name>
<feature type="compositionally biased region" description="Basic residues" evidence="1">
    <location>
        <begin position="104"/>
        <end position="115"/>
    </location>
</feature>
<dbReference type="EMBL" id="JAAWVQ010048666">
    <property type="protein sequence ID" value="MBN3275195.1"/>
    <property type="molecule type" value="Genomic_DNA"/>
</dbReference>
<evidence type="ECO:0000313" key="3">
    <source>
        <dbReference type="Proteomes" id="UP001166093"/>
    </source>
</evidence>
<sequence>MKNSPYSLLEVLCPRCEVGMGGFKRKTKKAKEPVQCTKKKTTKLESVCDVERALSESKDSASAMATLAEVRLKEMEALSSLRAANEAKLLPPAPSGCSTAHSRATARRGRSALRD</sequence>
<feature type="region of interest" description="Disordered" evidence="1">
    <location>
        <begin position="89"/>
        <end position="115"/>
    </location>
</feature>
<dbReference type="Proteomes" id="UP001166093">
    <property type="component" value="Unassembled WGS sequence"/>
</dbReference>
<protein>
    <submittedName>
        <fullName evidence="2">KDM5B demethylase</fullName>
    </submittedName>
</protein>
<feature type="non-terminal residue" evidence="2">
    <location>
        <position position="1"/>
    </location>
</feature>
<comment type="caution">
    <text evidence="2">The sequence shown here is derived from an EMBL/GenBank/DDBJ whole genome shotgun (WGS) entry which is preliminary data.</text>
</comment>
<gene>
    <name evidence="2" type="primary">Kdm5b_1</name>
    <name evidence="2" type="ORF">GTO93_0008284</name>
</gene>